<gene>
    <name evidence="1" type="ORF">METZ01_LOCUS459524</name>
</gene>
<evidence type="ECO:0000313" key="1">
    <source>
        <dbReference type="EMBL" id="SVE06670.1"/>
    </source>
</evidence>
<dbReference type="AlphaFoldDB" id="A0A383AGF1"/>
<dbReference type="Gene3D" id="3.40.50.2000">
    <property type="entry name" value="Glycogen Phosphorylase B"/>
    <property type="match status" value="1"/>
</dbReference>
<dbReference type="GO" id="GO:0003825">
    <property type="term" value="F:alpha,alpha-trehalose-phosphate synthase (UDP-forming) activity"/>
    <property type="evidence" value="ECO:0007669"/>
    <property type="project" value="TreeGrafter"/>
</dbReference>
<protein>
    <submittedName>
        <fullName evidence="1">Uncharacterized protein</fullName>
    </submittedName>
</protein>
<dbReference type="SUPFAM" id="SSF53756">
    <property type="entry name" value="UDP-Glycosyltransferase/glycogen phosphorylase"/>
    <property type="match status" value="1"/>
</dbReference>
<dbReference type="GO" id="GO:0005992">
    <property type="term" value="P:trehalose biosynthetic process"/>
    <property type="evidence" value="ECO:0007669"/>
    <property type="project" value="InterPro"/>
</dbReference>
<dbReference type="InterPro" id="IPR001830">
    <property type="entry name" value="Glyco_trans_20"/>
</dbReference>
<proteinExistence type="predicted"/>
<organism evidence="1">
    <name type="scientific">marine metagenome</name>
    <dbReference type="NCBI Taxonomy" id="408172"/>
    <lineage>
        <taxon>unclassified sequences</taxon>
        <taxon>metagenomes</taxon>
        <taxon>ecological metagenomes</taxon>
    </lineage>
</organism>
<dbReference type="Pfam" id="PF00982">
    <property type="entry name" value="Glyco_transf_20"/>
    <property type="match status" value="1"/>
</dbReference>
<name>A0A383AGF1_9ZZZZ</name>
<dbReference type="EMBL" id="UINC01191835">
    <property type="protein sequence ID" value="SVE06670.1"/>
    <property type="molecule type" value="Genomic_DNA"/>
</dbReference>
<feature type="non-terminal residue" evidence="1">
    <location>
        <position position="168"/>
    </location>
</feature>
<reference evidence="1" key="1">
    <citation type="submission" date="2018-05" db="EMBL/GenBank/DDBJ databases">
        <authorList>
            <person name="Lanie J.A."/>
            <person name="Ng W.-L."/>
            <person name="Kazmierczak K.M."/>
            <person name="Andrzejewski T.M."/>
            <person name="Davidsen T.M."/>
            <person name="Wayne K.J."/>
            <person name="Tettelin H."/>
            <person name="Glass J.I."/>
            <person name="Rusch D."/>
            <person name="Podicherti R."/>
            <person name="Tsui H.-C.T."/>
            <person name="Winkler M.E."/>
        </authorList>
    </citation>
    <scope>NUCLEOTIDE SEQUENCE</scope>
</reference>
<sequence length="168" mass="19130">MSSIPSVETDRPRRPLVVVSNREPYQHTYDQENKVQWSPTTGGVAVALDALMRERGGVWIAHGAGDADRDVVDADDRVLVPPDRPSYILRRLWLTDKESVSYYDGFANEGLWPLCHEAHVRPVFRTRDWESYQLVNKRFAEVVETELPDLSAPVFIQDYHLALVAANV</sequence>
<dbReference type="PANTHER" id="PTHR10788">
    <property type="entry name" value="TREHALOSE-6-PHOSPHATE SYNTHASE"/>
    <property type="match status" value="1"/>
</dbReference>
<dbReference type="PANTHER" id="PTHR10788:SF106">
    <property type="entry name" value="BCDNA.GH08860"/>
    <property type="match status" value="1"/>
</dbReference>
<accession>A0A383AGF1</accession>